<sequence length="382" mass="41368">MQRRNFMKVLGGGVILAAGAGAGFAMTRTPSRALAPWQRAGGSTYADPRMRALSYAILAPNPHNRQPWQVELQGEDTVVLTVDLDRLLPHTDPFSRQITIGLGCFLELMVMAAAQTGHRVEIEPFPQGADSERLTTAPVAIARFVQDPGIRPDPLFAHVMARRSNKEPFDTARAVPDAALAAIVASARHGGRLGGTNDAAEVASWRTLTETALQIEIDTPHTYKESVDLFRIGKAEVNANPDGIDFSGPMFETLALFGQFNRELALDRTSAGFKQGVDAVLENTRTAMAHVWMVTDGNSRADQIAAGADWLRANLAATSQGIGFQPLSQALQEFPEMAELYRDVHARLAPNGGTVQMLVRLGYGPGVPVSPRWPLEAKLREA</sequence>
<dbReference type="Gene3D" id="3.40.109.10">
    <property type="entry name" value="NADH Oxidase"/>
    <property type="match status" value="1"/>
</dbReference>
<dbReference type="HOGENOM" id="CLU_051479_3_1_5"/>
<reference evidence="1 2" key="2">
    <citation type="submission" date="2012-06" db="EMBL/GenBank/DDBJ databases">
        <authorList>
            <person name="Fiebig A."/>
        </authorList>
    </citation>
    <scope>NUCLEOTIDE SEQUENCE [LARGE SCALE GENOMIC DNA]</scope>
    <source>
        <strain evidence="1 2">DFL-43</strain>
    </source>
</reference>
<evidence type="ECO:0000313" key="2">
    <source>
        <dbReference type="Proteomes" id="UP000004291"/>
    </source>
</evidence>
<organism evidence="1 2">
    <name type="scientific">Hoeflea phototrophica (strain DSM 17068 / NCIMB 14078 / DFL-43)</name>
    <dbReference type="NCBI Taxonomy" id="411684"/>
    <lineage>
        <taxon>Bacteria</taxon>
        <taxon>Pseudomonadati</taxon>
        <taxon>Pseudomonadota</taxon>
        <taxon>Alphaproteobacteria</taxon>
        <taxon>Hyphomicrobiales</taxon>
        <taxon>Rhizobiaceae</taxon>
        <taxon>Hoeflea</taxon>
    </lineage>
</organism>
<dbReference type="InterPro" id="IPR000415">
    <property type="entry name" value="Nitroreductase-like"/>
</dbReference>
<gene>
    <name evidence="1" type="ORF">HPDFL43_20282</name>
</gene>
<dbReference type="AlphaFoldDB" id="A9CWU2"/>
<protein>
    <recommendedName>
        <fullName evidence="3">Nitroreductase family</fullName>
    </recommendedName>
</protein>
<dbReference type="OrthoDB" id="8156917at2"/>
<evidence type="ECO:0000313" key="1">
    <source>
        <dbReference type="EMBL" id="EDQ35569.2"/>
    </source>
</evidence>
<name>A9CWU2_HOEPD</name>
<dbReference type="EMBL" id="ABIA03000001">
    <property type="protein sequence ID" value="EDQ35569.2"/>
    <property type="molecule type" value="Genomic_DNA"/>
</dbReference>
<dbReference type="GO" id="GO:0016491">
    <property type="term" value="F:oxidoreductase activity"/>
    <property type="evidence" value="ECO:0007669"/>
    <property type="project" value="InterPro"/>
</dbReference>
<dbReference type="Proteomes" id="UP000004291">
    <property type="component" value="Chromosome"/>
</dbReference>
<dbReference type="NCBIfam" id="NF047509">
    <property type="entry name" value="Rv3131_FMN_oxido"/>
    <property type="match status" value="1"/>
</dbReference>
<dbReference type="STRING" id="411684.HPDFL43_20282"/>
<keyword evidence="2" id="KW-1185">Reference proteome</keyword>
<accession>A9CWU2</accession>
<reference evidence="1 2" key="1">
    <citation type="submission" date="2007-10" db="EMBL/GenBank/DDBJ databases">
        <authorList>
            <person name="Wagner-Dobler I."/>
            <person name="Ferriera S."/>
            <person name="Johnson J."/>
            <person name="Kravitz S."/>
            <person name="Beeson K."/>
            <person name="Sutton G."/>
            <person name="Rogers Y.-H."/>
            <person name="Friedman R."/>
            <person name="Frazier M."/>
            <person name="Venter J.C."/>
        </authorList>
    </citation>
    <scope>NUCLEOTIDE SEQUENCE [LARGE SCALE GENOMIC DNA]</scope>
    <source>
        <strain evidence="1 2">DFL-43</strain>
    </source>
</reference>
<evidence type="ECO:0008006" key="3">
    <source>
        <dbReference type="Google" id="ProtNLM"/>
    </source>
</evidence>
<dbReference type="eggNOG" id="COG0778">
    <property type="taxonomic scope" value="Bacteria"/>
</dbReference>
<dbReference type="RefSeq" id="WP_040449497.1">
    <property type="nucleotide sequence ID" value="NZ_CM002917.1"/>
</dbReference>
<comment type="caution">
    <text evidence="1">The sequence shown here is derived from an EMBL/GenBank/DDBJ whole genome shotgun (WGS) entry which is preliminary data.</text>
</comment>
<proteinExistence type="predicted"/>
<dbReference type="SUPFAM" id="SSF55469">
    <property type="entry name" value="FMN-dependent nitroreductase-like"/>
    <property type="match status" value="1"/>
</dbReference>